<organism evidence="2 3">
    <name type="scientific">Neobacillus bataviensis</name>
    <dbReference type="NCBI Taxonomy" id="220685"/>
    <lineage>
        <taxon>Bacteria</taxon>
        <taxon>Bacillati</taxon>
        <taxon>Bacillota</taxon>
        <taxon>Bacilli</taxon>
        <taxon>Bacillales</taxon>
        <taxon>Bacillaceae</taxon>
        <taxon>Neobacillus</taxon>
    </lineage>
</organism>
<accession>A0A561D6E5</accession>
<dbReference type="EMBL" id="VIVN01000008">
    <property type="protein sequence ID" value="TWD98807.1"/>
    <property type="molecule type" value="Genomic_DNA"/>
</dbReference>
<dbReference type="GO" id="GO:0006098">
    <property type="term" value="P:pentose-phosphate shunt"/>
    <property type="evidence" value="ECO:0007669"/>
    <property type="project" value="TreeGrafter"/>
</dbReference>
<dbReference type="SUPFAM" id="SSF52518">
    <property type="entry name" value="Thiamin diphosphate-binding fold (THDP-binding)"/>
    <property type="match status" value="1"/>
</dbReference>
<protein>
    <submittedName>
        <fullName evidence="2">Transketolase-like protein</fullName>
    </submittedName>
</protein>
<sequence>MGVGMAMAEAHLSSVYNRENIPLIDHYTYAICGDGDLMEGVSIEAASLAGDLQLGKLILIYDSNNITLDGEAFKYKALLFFTLLIGAEINNQIKQGQILITQKWRRFWWLIM</sequence>
<name>A0A561D6E5_9BACI</name>
<proteinExistence type="predicted"/>
<gene>
    <name evidence="2" type="ORF">FB550_10861</name>
</gene>
<dbReference type="PANTHER" id="PTHR43522:SF2">
    <property type="entry name" value="TRANSKETOLASE 1-RELATED"/>
    <property type="match status" value="1"/>
</dbReference>
<dbReference type="Proteomes" id="UP000319671">
    <property type="component" value="Unassembled WGS sequence"/>
</dbReference>
<keyword evidence="3" id="KW-1185">Reference proteome</keyword>
<dbReference type="AlphaFoldDB" id="A0A561D6E5"/>
<feature type="domain" description="Transketolase N-terminal" evidence="1">
    <location>
        <begin position="2"/>
        <end position="72"/>
    </location>
</feature>
<dbReference type="Gene3D" id="3.40.50.970">
    <property type="match status" value="1"/>
</dbReference>
<dbReference type="PANTHER" id="PTHR43522">
    <property type="entry name" value="TRANSKETOLASE"/>
    <property type="match status" value="1"/>
</dbReference>
<evidence type="ECO:0000313" key="2">
    <source>
        <dbReference type="EMBL" id="TWD98807.1"/>
    </source>
</evidence>
<dbReference type="InterPro" id="IPR033247">
    <property type="entry name" value="Transketolase_fam"/>
</dbReference>
<dbReference type="GO" id="GO:0005829">
    <property type="term" value="C:cytosol"/>
    <property type="evidence" value="ECO:0007669"/>
    <property type="project" value="TreeGrafter"/>
</dbReference>
<dbReference type="GO" id="GO:0004802">
    <property type="term" value="F:transketolase activity"/>
    <property type="evidence" value="ECO:0007669"/>
    <property type="project" value="TreeGrafter"/>
</dbReference>
<comment type="caution">
    <text evidence="2">The sequence shown here is derived from an EMBL/GenBank/DDBJ whole genome shotgun (WGS) entry which is preliminary data.</text>
</comment>
<reference evidence="2 3" key="1">
    <citation type="submission" date="2019-06" db="EMBL/GenBank/DDBJ databases">
        <title>Sorghum-associated microbial communities from plants grown in Nebraska, USA.</title>
        <authorList>
            <person name="Schachtman D."/>
        </authorList>
    </citation>
    <scope>NUCLEOTIDE SEQUENCE [LARGE SCALE GENOMIC DNA]</scope>
    <source>
        <strain evidence="2 3">2482</strain>
    </source>
</reference>
<evidence type="ECO:0000313" key="3">
    <source>
        <dbReference type="Proteomes" id="UP000319671"/>
    </source>
</evidence>
<dbReference type="InterPro" id="IPR005474">
    <property type="entry name" value="Transketolase_N"/>
</dbReference>
<evidence type="ECO:0000259" key="1">
    <source>
        <dbReference type="Pfam" id="PF00456"/>
    </source>
</evidence>
<dbReference type="Pfam" id="PF00456">
    <property type="entry name" value="Transketolase_N"/>
    <property type="match status" value="1"/>
</dbReference>
<dbReference type="InterPro" id="IPR029061">
    <property type="entry name" value="THDP-binding"/>
</dbReference>